<keyword evidence="2" id="KW-1185">Reference proteome</keyword>
<organism evidence="1 2">
    <name type="scientific">Micromonospora vinacea</name>
    <dbReference type="NCBI Taxonomy" id="709878"/>
    <lineage>
        <taxon>Bacteria</taxon>
        <taxon>Bacillati</taxon>
        <taxon>Actinomycetota</taxon>
        <taxon>Actinomycetes</taxon>
        <taxon>Micromonosporales</taxon>
        <taxon>Micromonosporaceae</taxon>
        <taxon>Micromonospora</taxon>
    </lineage>
</organism>
<name>A0ABS0K4A4_9ACTN</name>
<dbReference type="Proteomes" id="UP000631791">
    <property type="component" value="Unassembled WGS sequence"/>
</dbReference>
<proteinExistence type="predicted"/>
<protein>
    <submittedName>
        <fullName evidence="1">Uncharacterized protein</fullName>
    </submittedName>
</protein>
<accession>A0ABS0K4A4</accession>
<comment type="caution">
    <text evidence="1">The sequence shown here is derived from an EMBL/GenBank/DDBJ whole genome shotgun (WGS) entry which is preliminary data.</text>
</comment>
<dbReference type="EMBL" id="JADOTY010000001">
    <property type="protein sequence ID" value="MBG6103483.1"/>
    <property type="molecule type" value="Genomic_DNA"/>
</dbReference>
<reference evidence="1 2" key="1">
    <citation type="submission" date="2020-11" db="EMBL/GenBank/DDBJ databases">
        <title>Sequencing the genomes of 1000 actinobacteria strains.</title>
        <authorList>
            <person name="Klenk H.-P."/>
        </authorList>
    </citation>
    <scope>NUCLEOTIDE SEQUENCE [LARGE SCALE GENOMIC DNA]</scope>
    <source>
        <strain evidence="1 2">DSM 101695</strain>
    </source>
</reference>
<evidence type="ECO:0000313" key="1">
    <source>
        <dbReference type="EMBL" id="MBG6103483.1"/>
    </source>
</evidence>
<evidence type="ECO:0000313" key="2">
    <source>
        <dbReference type="Proteomes" id="UP000631791"/>
    </source>
</evidence>
<gene>
    <name evidence="1" type="ORF">IW249_003897</name>
</gene>
<sequence>MRFFTSYEIEQDWDFMFVEAHEVRSDDWTTLPDANDKTSTVTGDSCAEGWVEQLHPFLAHYQGADCSPAGNTGSWNAATGSSGGGKEFVVDLSGYAGKQVEVSITYASDWSTQGLGVFLDDARVLVDGSTVAETSFGSADLGGWTVAGPPPGSAGNANDWSRGQQALEECSVVVTGDTVYLGFGLECLPPAARDDLVARSLTPPHRAAPPLMAARCADGPQTVGAPSVYAGYGHRRCGELYGCRGWDLCCTPPGMSPRWSASSNGGRSVTTRR</sequence>